<dbReference type="PANTHER" id="PTHR16675:SF64">
    <property type="entry name" value="RETINOIC ACID EARLY TRANSCRIPT 1E"/>
    <property type="match status" value="1"/>
</dbReference>
<evidence type="ECO:0000256" key="2">
    <source>
        <dbReference type="ARBA" id="ARBA00022729"/>
    </source>
</evidence>
<evidence type="ECO:0000256" key="1">
    <source>
        <dbReference type="ARBA" id="ARBA00004370"/>
    </source>
</evidence>
<dbReference type="GO" id="GO:0046703">
    <property type="term" value="F:natural killer cell lectin-like receptor binding"/>
    <property type="evidence" value="ECO:0007669"/>
    <property type="project" value="UniProtKB-ARBA"/>
</dbReference>
<gene>
    <name evidence="8" type="primary">RAET1E</name>
</gene>
<dbReference type="PANTHER" id="PTHR16675">
    <property type="entry name" value="MHC CLASS I-RELATED"/>
    <property type="match status" value="1"/>
</dbReference>
<protein>
    <submittedName>
        <fullName evidence="8">Retinoic acid early transcript 1E</fullName>
    </submittedName>
</protein>
<dbReference type="Gene3D" id="3.30.500.10">
    <property type="entry name" value="MHC class I-like antigen recognition-like"/>
    <property type="match status" value="1"/>
</dbReference>
<evidence type="ECO:0000313" key="8">
    <source>
        <dbReference type="RefSeq" id="XP_027459820.1"/>
    </source>
</evidence>
<dbReference type="GO" id="GO:0002476">
    <property type="term" value="P:antigen processing and presentation of endogenous peptide antigen via MHC class Ib"/>
    <property type="evidence" value="ECO:0007669"/>
    <property type="project" value="TreeGrafter"/>
</dbReference>
<evidence type="ECO:0000256" key="3">
    <source>
        <dbReference type="ARBA" id="ARBA00023136"/>
    </source>
</evidence>
<keyword evidence="4" id="KW-1015">Disulfide bond</keyword>
<dbReference type="GO" id="GO:0006955">
    <property type="term" value="P:immune response"/>
    <property type="evidence" value="ECO:0007669"/>
    <property type="project" value="TreeGrafter"/>
</dbReference>
<accession>A0A6J2DTF6</accession>
<dbReference type="CTD" id="135250"/>
<keyword evidence="3 6" id="KW-0472">Membrane</keyword>
<dbReference type="GO" id="GO:0002486">
    <property type="term" value="P:antigen processing and presentation of endogenous peptide antigen via MHC class I via ER pathway, TAP-independent"/>
    <property type="evidence" value="ECO:0007669"/>
    <property type="project" value="TreeGrafter"/>
</dbReference>
<dbReference type="GO" id="GO:0001916">
    <property type="term" value="P:positive regulation of T cell mediated cytotoxicity"/>
    <property type="evidence" value="ECO:0007669"/>
    <property type="project" value="TreeGrafter"/>
</dbReference>
<name>A0A6J2DTF6_ZALCA</name>
<evidence type="ECO:0000256" key="4">
    <source>
        <dbReference type="ARBA" id="ARBA00023157"/>
    </source>
</evidence>
<dbReference type="InterPro" id="IPR037055">
    <property type="entry name" value="MHC_I-like_Ag-recog_sf"/>
</dbReference>
<proteinExistence type="predicted"/>
<sequence>MMEFGNHFNISGHTALLFDAMNMTWTVMNPGARGLEEEWENKGLADYFRRISVGDCGHWLREFLEHWERVLEPPAPSINVPDADQPSSILKILWIITAVFRLILICICLYICICNKSALPALCYPSTSGESNVSGDVGGEGMDCLNWFPSSSPFSKADPQVTKI</sequence>
<reference evidence="8" key="1">
    <citation type="submission" date="2025-08" db="UniProtKB">
        <authorList>
            <consortium name="RefSeq"/>
        </authorList>
    </citation>
    <scope>IDENTIFICATION</scope>
    <source>
        <tissue evidence="8">Blood</tissue>
    </source>
</reference>
<dbReference type="SUPFAM" id="SSF54452">
    <property type="entry name" value="MHC antigen-recognition domain"/>
    <property type="match status" value="1"/>
</dbReference>
<dbReference type="Proteomes" id="UP000515165">
    <property type="component" value="Chromosome 7"/>
</dbReference>
<dbReference type="GO" id="GO:0005615">
    <property type="term" value="C:extracellular space"/>
    <property type="evidence" value="ECO:0007669"/>
    <property type="project" value="TreeGrafter"/>
</dbReference>
<dbReference type="AlphaFoldDB" id="A0A6J2DTF6"/>
<comment type="subcellular location">
    <subcellularLocation>
        <location evidence="1">Membrane</location>
    </subcellularLocation>
</comment>
<dbReference type="GO" id="GO:0009897">
    <property type="term" value="C:external side of plasma membrane"/>
    <property type="evidence" value="ECO:0007669"/>
    <property type="project" value="TreeGrafter"/>
</dbReference>
<dbReference type="KEGG" id="zca:113927837"/>
<dbReference type="OrthoDB" id="9531345at2759"/>
<dbReference type="InterPro" id="IPR050208">
    <property type="entry name" value="MHC_class-I_related"/>
</dbReference>
<evidence type="ECO:0000256" key="5">
    <source>
        <dbReference type="ARBA" id="ARBA00023180"/>
    </source>
</evidence>
<dbReference type="GeneID" id="113927837"/>
<keyword evidence="6" id="KW-1133">Transmembrane helix</keyword>
<feature type="transmembrane region" description="Helical" evidence="6">
    <location>
        <begin position="92"/>
        <end position="113"/>
    </location>
</feature>
<evidence type="ECO:0000256" key="6">
    <source>
        <dbReference type="SAM" id="Phobius"/>
    </source>
</evidence>
<keyword evidence="7" id="KW-1185">Reference proteome</keyword>
<keyword evidence="6" id="KW-0812">Transmembrane</keyword>
<keyword evidence="5" id="KW-0325">Glycoprotein</keyword>
<dbReference type="RefSeq" id="XP_027459820.1">
    <property type="nucleotide sequence ID" value="XM_027604019.1"/>
</dbReference>
<dbReference type="InterPro" id="IPR011162">
    <property type="entry name" value="MHC_I/II-like_Ag-recog"/>
</dbReference>
<organism evidence="7 8">
    <name type="scientific">Zalophus californianus</name>
    <name type="common">California sealion</name>
    <dbReference type="NCBI Taxonomy" id="9704"/>
    <lineage>
        <taxon>Eukaryota</taxon>
        <taxon>Metazoa</taxon>
        <taxon>Chordata</taxon>
        <taxon>Craniata</taxon>
        <taxon>Vertebrata</taxon>
        <taxon>Euteleostomi</taxon>
        <taxon>Mammalia</taxon>
        <taxon>Eutheria</taxon>
        <taxon>Laurasiatheria</taxon>
        <taxon>Carnivora</taxon>
        <taxon>Caniformia</taxon>
        <taxon>Pinnipedia</taxon>
        <taxon>Otariidae</taxon>
        <taxon>Zalophus</taxon>
    </lineage>
</organism>
<evidence type="ECO:0000313" key="7">
    <source>
        <dbReference type="Proteomes" id="UP000515165"/>
    </source>
</evidence>
<keyword evidence="2" id="KW-0732">Signal</keyword>